<dbReference type="GO" id="GO:0055085">
    <property type="term" value="P:transmembrane transport"/>
    <property type="evidence" value="ECO:0007669"/>
    <property type="project" value="InterPro"/>
</dbReference>
<dbReference type="Pfam" id="PF03544">
    <property type="entry name" value="TonB_C"/>
    <property type="match status" value="1"/>
</dbReference>
<dbReference type="InterPro" id="IPR037682">
    <property type="entry name" value="TonB_C"/>
</dbReference>
<dbReference type="Gene3D" id="3.30.1150.10">
    <property type="match status" value="1"/>
</dbReference>
<dbReference type="GO" id="GO:0031992">
    <property type="term" value="F:energy transducer activity"/>
    <property type="evidence" value="ECO:0007669"/>
    <property type="project" value="TreeGrafter"/>
</dbReference>
<accession>A0A1E5CLJ1</accession>
<keyword evidence="3" id="KW-0813">Transport</keyword>
<dbReference type="AlphaFoldDB" id="A0A1E5CLJ1"/>
<dbReference type="PROSITE" id="PS52015">
    <property type="entry name" value="TONB_CTD"/>
    <property type="match status" value="1"/>
</dbReference>
<feature type="domain" description="TonB C-terminal" evidence="11">
    <location>
        <begin position="158"/>
        <end position="249"/>
    </location>
</feature>
<name>A0A1E5CLJ1_9VIBR</name>
<dbReference type="EMBL" id="AJYW02000313">
    <property type="protein sequence ID" value="OEE69564.1"/>
    <property type="molecule type" value="Genomic_DNA"/>
</dbReference>
<gene>
    <name evidence="12" type="ORF">A130_09780</name>
</gene>
<dbReference type="NCBIfam" id="TIGR01352">
    <property type="entry name" value="tonB_Cterm"/>
    <property type="match status" value="1"/>
</dbReference>
<comment type="subcellular location">
    <subcellularLocation>
        <location evidence="1">Cell inner membrane</location>
        <topology evidence="1">Single-pass membrane protein</topology>
        <orientation evidence="1">Periplasmic side</orientation>
    </subcellularLocation>
</comment>
<evidence type="ECO:0000256" key="3">
    <source>
        <dbReference type="ARBA" id="ARBA00022448"/>
    </source>
</evidence>
<keyword evidence="7" id="KW-0653">Protein transport</keyword>
<dbReference type="PANTHER" id="PTHR33446">
    <property type="entry name" value="PROTEIN TONB-RELATED"/>
    <property type="match status" value="1"/>
</dbReference>
<evidence type="ECO:0000313" key="12">
    <source>
        <dbReference type="EMBL" id="OEE69564.1"/>
    </source>
</evidence>
<evidence type="ECO:0000256" key="5">
    <source>
        <dbReference type="ARBA" id="ARBA00022519"/>
    </source>
</evidence>
<dbReference type="PANTHER" id="PTHR33446:SF2">
    <property type="entry name" value="PROTEIN TONB"/>
    <property type="match status" value="1"/>
</dbReference>
<keyword evidence="4" id="KW-1003">Cell membrane</keyword>
<reference evidence="12 13" key="1">
    <citation type="journal article" date="2012" name="Science">
        <title>Ecological populations of bacteria act as socially cohesive units of antibiotic production and resistance.</title>
        <authorList>
            <person name="Cordero O.X."/>
            <person name="Wildschutte H."/>
            <person name="Kirkup B."/>
            <person name="Proehl S."/>
            <person name="Ngo L."/>
            <person name="Hussain F."/>
            <person name="Le Roux F."/>
            <person name="Mincer T."/>
            <person name="Polz M.F."/>
        </authorList>
    </citation>
    <scope>NUCLEOTIDE SEQUENCE [LARGE SCALE GENOMIC DNA]</scope>
    <source>
        <strain evidence="12 13">FF-238</strain>
    </source>
</reference>
<dbReference type="InterPro" id="IPR006260">
    <property type="entry name" value="TonB/TolA_C"/>
</dbReference>
<proteinExistence type="inferred from homology"/>
<dbReference type="Proteomes" id="UP000094165">
    <property type="component" value="Unassembled WGS sequence"/>
</dbReference>
<feature type="compositionally biased region" description="Basic and acidic residues" evidence="10">
    <location>
        <begin position="66"/>
        <end position="79"/>
    </location>
</feature>
<evidence type="ECO:0000256" key="10">
    <source>
        <dbReference type="SAM" id="MobiDB-lite"/>
    </source>
</evidence>
<dbReference type="GO" id="GO:0015031">
    <property type="term" value="P:protein transport"/>
    <property type="evidence" value="ECO:0007669"/>
    <property type="project" value="UniProtKB-KW"/>
</dbReference>
<feature type="region of interest" description="Disordered" evidence="10">
    <location>
        <begin position="49"/>
        <end position="170"/>
    </location>
</feature>
<keyword evidence="8" id="KW-1133">Transmembrane helix</keyword>
<evidence type="ECO:0000256" key="8">
    <source>
        <dbReference type="ARBA" id="ARBA00022989"/>
    </source>
</evidence>
<evidence type="ECO:0000256" key="4">
    <source>
        <dbReference type="ARBA" id="ARBA00022475"/>
    </source>
</evidence>
<keyword evidence="13" id="KW-1185">Reference proteome</keyword>
<keyword evidence="9" id="KW-0472">Membrane</keyword>
<feature type="compositionally biased region" description="Polar residues" evidence="10">
    <location>
        <begin position="56"/>
        <end position="65"/>
    </location>
</feature>
<evidence type="ECO:0000256" key="1">
    <source>
        <dbReference type="ARBA" id="ARBA00004383"/>
    </source>
</evidence>
<dbReference type="GO" id="GO:0098797">
    <property type="term" value="C:plasma membrane protein complex"/>
    <property type="evidence" value="ECO:0007669"/>
    <property type="project" value="TreeGrafter"/>
</dbReference>
<feature type="compositionally biased region" description="Basic residues" evidence="10">
    <location>
        <begin position="80"/>
        <end position="101"/>
    </location>
</feature>
<organism evidence="12 13">
    <name type="scientific">Vibrio genomosp. F6 str. FF-238</name>
    <dbReference type="NCBI Taxonomy" id="1191298"/>
    <lineage>
        <taxon>Bacteria</taxon>
        <taxon>Pseudomonadati</taxon>
        <taxon>Pseudomonadota</taxon>
        <taxon>Gammaproteobacteria</taxon>
        <taxon>Vibrionales</taxon>
        <taxon>Vibrionaceae</taxon>
        <taxon>Vibrio</taxon>
    </lineage>
</organism>
<evidence type="ECO:0000256" key="9">
    <source>
        <dbReference type="ARBA" id="ARBA00023136"/>
    </source>
</evidence>
<evidence type="ECO:0000259" key="11">
    <source>
        <dbReference type="PROSITE" id="PS52015"/>
    </source>
</evidence>
<comment type="similarity">
    <text evidence="2">Belongs to the TonB family.</text>
</comment>
<keyword evidence="5" id="KW-0997">Cell inner membrane</keyword>
<dbReference type="SUPFAM" id="SSF74653">
    <property type="entry name" value="TolA/TonB C-terminal domain"/>
    <property type="match status" value="1"/>
</dbReference>
<comment type="caution">
    <text evidence="12">The sequence shown here is derived from an EMBL/GenBank/DDBJ whole genome shotgun (WGS) entry which is preliminary data.</text>
</comment>
<evidence type="ECO:0000256" key="2">
    <source>
        <dbReference type="ARBA" id="ARBA00006555"/>
    </source>
</evidence>
<protein>
    <submittedName>
        <fullName evidence="12">Energy transducer TonB</fullName>
    </submittedName>
</protein>
<evidence type="ECO:0000256" key="6">
    <source>
        <dbReference type="ARBA" id="ARBA00022692"/>
    </source>
</evidence>
<dbReference type="InterPro" id="IPR051045">
    <property type="entry name" value="TonB-dependent_transducer"/>
</dbReference>
<keyword evidence="6" id="KW-0812">Transmembrane</keyword>
<sequence>MLNFRYLTAASISLVIHTAVIWATPEKQAFAMPVGSQSSQVNIKFVSPSRPVAPASTPSPQSKTPETVKAESVKTEATKHKLNKSKSVKAKKPLPPKKTTTKKPVVEQKVVKTDKVVSKKQTAEPNPKTVKTEKKVTEPQAEAKPVASKSGATEKPQLITKPSFLKRPKAPRYPRIAQRKGIQGTALYEIWLNEHGKQVKQQLVTSSGTPILDEAALKAIRGWQFSPQVIDGQAIAHRVQIPVRFSLNK</sequence>
<feature type="compositionally biased region" description="Basic and acidic residues" evidence="10">
    <location>
        <begin position="104"/>
        <end position="117"/>
    </location>
</feature>
<dbReference type="RefSeq" id="WP_017051624.1">
    <property type="nucleotide sequence ID" value="NZ_AJYW02000313.1"/>
</dbReference>
<evidence type="ECO:0000256" key="7">
    <source>
        <dbReference type="ARBA" id="ARBA00022927"/>
    </source>
</evidence>
<evidence type="ECO:0000313" key="13">
    <source>
        <dbReference type="Proteomes" id="UP000094165"/>
    </source>
</evidence>